<dbReference type="Proteomes" id="UP000028547">
    <property type="component" value="Unassembled WGS sequence"/>
</dbReference>
<sequence>MRDANGEAPGLRPGRVEDHADFVRLFGELGVEESPPPLDVWVSDLVKRAFFLDGAKGVAAYALVDVLGETGYVVNLVVAPEQRGKGLGRKVMRELAAWFRARGCREWMLYVKPDNEPALALYGSVGMKAGWLETTWRLSREQLEALPLAPEALEVLPMVEPDFAPLTQAFGLVPGKLARFATLSTHRLRRLMDPEHPEVAGLGLMDVRPQARVLVPFYSATPAHARALLEAAFLELGSAEELRMVTGDVELGSLLREAGARAVLRTLMMRGPLPDPQ</sequence>
<dbReference type="InterPro" id="IPR016181">
    <property type="entry name" value="Acyl_CoA_acyltransferase"/>
</dbReference>
<evidence type="ECO:0000313" key="2">
    <source>
        <dbReference type="EMBL" id="KFA86945.1"/>
    </source>
</evidence>
<accession>A0A084SER0</accession>
<dbReference type="Pfam" id="PF00583">
    <property type="entry name" value="Acetyltransf_1"/>
    <property type="match status" value="1"/>
</dbReference>
<dbReference type="PANTHER" id="PTHR43072">
    <property type="entry name" value="N-ACETYLTRANSFERASE"/>
    <property type="match status" value="1"/>
</dbReference>
<reference evidence="2 3" key="1">
    <citation type="submission" date="2014-07" db="EMBL/GenBank/DDBJ databases">
        <title>Draft Genome Sequence of Gephyronic Acid Producer, Cystobacter violaceus Strain Cb vi76.</title>
        <authorList>
            <person name="Stevens D.C."/>
            <person name="Young J."/>
            <person name="Carmichael R."/>
            <person name="Tan J."/>
            <person name="Taylor R.E."/>
        </authorList>
    </citation>
    <scope>NUCLEOTIDE SEQUENCE [LARGE SCALE GENOMIC DNA]</scope>
    <source>
        <strain evidence="2 3">Cb vi76</strain>
    </source>
</reference>
<dbReference type="RefSeq" id="WP_043413990.1">
    <property type="nucleotide sequence ID" value="NZ_JPMI01000410.1"/>
</dbReference>
<dbReference type="AlphaFoldDB" id="A0A084SER0"/>
<dbReference type="GO" id="GO:0016747">
    <property type="term" value="F:acyltransferase activity, transferring groups other than amino-acyl groups"/>
    <property type="evidence" value="ECO:0007669"/>
    <property type="project" value="InterPro"/>
</dbReference>
<protein>
    <recommendedName>
        <fullName evidence="1">N-acetyltransferase domain-containing protein</fullName>
    </recommendedName>
</protein>
<dbReference type="SUPFAM" id="SSF55729">
    <property type="entry name" value="Acyl-CoA N-acyltransferases (Nat)"/>
    <property type="match status" value="1"/>
</dbReference>
<dbReference type="EMBL" id="JPMI01000410">
    <property type="protein sequence ID" value="KFA86945.1"/>
    <property type="molecule type" value="Genomic_DNA"/>
</dbReference>
<dbReference type="PROSITE" id="PS51186">
    <property type="entry name" value="GNAT"/>
    <property type="match status" value="1"/>
</dbReference>
<gene>
    <name evidence="2" type="ORF">Q664_50975</name>
</gene>
<proteinExistence type="predicted"/>
<evidence type="ECO:0000313" key="3">
    <source>
        <dbReference type="Proteomes" id="UP000028547"/>
    </source>
</evidence>
<name>A0A084SER0_9BACT</name>
<feature type="domain" description="N-acetyltransferase" evidence="1">
    <location>
        <begin position="9"/>
        <end position="149"/>
    </location>
</feature>
<comment type="caution">
    <text evidence="2">The sequence shown here is derived from an EMBL/GenBank/DDBJ whole genome shotgun (WGS) entry which is preliminary data.</text>
</comment>
<dbReference type="InterPro" id="IPR000182">
    <property type="entry name" value="GNAT_dom"/>
</dbReference>
<evidence type="ECO:0000259" key="1">
    <source>
        <dbReference type="PROSITE" id="PS51186"/>
    </source>
</evidence>
<organism evidence="2 3">
    <name type="scientific">Archangium violaceum Cb vi76</name>
    <dbReference type="NCBI Taxonomy" id="1406225"/>
    <lineage>
        <taxon>Bacteria</taxon>
        <taxon>Pseudomonadati</taxon>
        <taxon>Myxococcota</taxon>
        <taxon>Myxococcia</taxon>
        <taxon>Myxococcales</taxon>
        <taxon>Cystobacterineae</taxon>
        <taxon>Archangiaceae</taxon>
        <taxon>Archangium</taxon>
    </lineage>
</organism>
<dbReference type="Gene3D" id="3.40.630.30">
    <property type="match status" value="1"/>
</dbReference>
<dbReference type="CDD" id="cd04301">
    <property type="entry name" value="NAT_SF"/>
    <property type="match status" value="1"/>
</dbReference>